<evidence type="ECO:0000256" key="1">
    <source>
        <dbReference type="SAM" id="MobiDB-lite"/>
    </source>
</evidence>
<name>A0AA88T875_TACVA</name>
<protein>
    <submittedName>
        <fullName evidence="2">Uncharacterized protein</fullName>
    </submittedName>
</protein>
<feature type="region of interest" description="Disordered" evidence="1">
    <location>
        <begin position="1"/>
        <end position="24"/>
    </location>
</feature>
<evidence type="ECO:0000313" key="2">
    <source>
        <dbReference type="EMBL" id="KAK2868637.1"/>
    </source>
</evidence>
<dbReference type="EMBL" id="JAVHJS010000001">
    <property type="protein sequence ID" value="KAK2868637.1"/>
    <property type="molecule type" value="Genomic_DNA"/>
</dbReference>
<evidence type="ECO:0000313" key="3">
    <source>
        <dbReference type="Proteomes" id="UP001187315"/>
    </source>
</evidence>
<sequence>MQDFTERPDGPEHQELKHDTASAGAINHMATQDLLVINKQQTLAIELLSPALVPASGPLYGFTAENSGESEQTSAQFRAVAISVENNMKEG</sequence>
<keyword evidence="3" id="KW-1185">Reference proteome</keyword>
<gene>
    <name evidence="2" type="ORF">Q7C36_000508</name>
</gene>
<proteinExistence type="predicted"/>
<accession>A0AA88T875</accession>
<organism evidence="2 3">
    <name type="scientific">Tachysurus vachellii</name>
    <name type="common">Darkbarbel catfish</name>
    <name type="synonym">Pelteobagrus vachellii</name>
    <dbReference type="NCBI Taxonomy" id="175792"/>
    <lineage>
        <taxon>Eukaryota</taxon>
        <taxon>Metazoa</taxon>
        <taxon>Chordata</taxon>
        <taxon>Craniata</taxon>
        <taxon>Vertebrata</taxon>
        <taxon>Euteleostomi</taxon>
        <taxon>Actinopterygii</taxon>
        <taxon>Neopterygii</taxon>
        <taxon>Teleostei</taxon>
        <taxon>Ostariophysi</taxon>
        <taxon>Siluriformes</taxon>
        <taxon>Bagridae</taxon>
        <taxon>Tachysurus</taxon>
    </lineage>
</organism>
<dbReference type="Proteomes" id="UP001187315">
    <property type="component" value="Unassembled WGS sequence"/>
</dbReference>
<reference evidence="2" key="1">
    <citation type="submission" date="2023-08" db="EMBL/GenBank/DDBJ databases">
        <title>Pelteobagrus vachellii genome.</title>
        <authorList>
            <person name="Liu H."/>
        </authorList>
    </citation>
    <scope>NUCLEOTIDE SEQUENCE</scope>
    <source>
        <strain evidence="2">PRFRI_2022a</strain>
        <tissue evidence="2">Muscle</tissue>
    </source>
</reference>
<dbReference type="AlphaFoldDB" id="A0AA88T875"/>
<feature type="compositionally biased region" description="Basic and acidic residues" evidence="1">
    <location>
        <begin position="1"/>
        <end position="20"/>
    </location>
</feature>
<comment type="caution">
    <text evidence="2">The sequence shown here is derived from an EMBL/GenBank/DDBJ whole genome shotgun (WGS) entry which is preliminary data.</text>
</comment>